<keyword evidence="8 10" id="KW-0472">Membrane</keyword>
<evidence type="ECO:0000256" key="8">
    <source>
        <dbReference type="ARBA" id="ARBA00023136"/>
    </source>
</evidence>
<feature type="transmembrane region" description="Helical" evidence="10">
    <location>
        <begin position="671"/>
        <end position="692"/>
    </location>
</feature>
<feature type="transmembrane region" description="Helical" evidence="10">
    <location>
        <begin position="123"/>
        <end position="141"/>
    </location>
</feature>
<dbReference type="PANTHER" id="PTHR43373">
    <property type="entry name" value="NA(+)/H(+) ANTIPORTER SUBUNIT"/>
    <property type="match status" value="1"/>
</dbReference>
<feature type="transmembrane region" description="Helical" evidence="10">
    <location>
        <begin position="256"/>
        <end position="278"/>
    </location>
</feature>
<dbReference type="PANTHER" id="PTHR43373:SF1">
    <property type="entry name" value="NA(+)_H(+) ANTIPORTER SUBUNIT A"/>
    <property type="match status" value="1"/>
</dbReference>
<keyword evidence="3" id="KW-0050">Antiport</keyword>
<keyword evidence="7" id="KW-0406">Ion transport</keyword>
<feature type="transmembrane region" description="Helical" evidence="10">
    <location>
        <begin position="284"/>
        <end position="305"/>
    </location>
</feature>
<evidence type="ECO:0000256" key="5">
    <source>
        <dbReference type="ARBA" id="ARBA00022692"/>
    </source>
</evidence>
<keyword evidence="17" id="KW-1185">Reference proteome</keyword>
<dbReference type="Pfam" id="PF13244">
    <property type="entry name" value="MbhD"/>
    <property type="match status" value="1"/>
</dbReference>
<evidence type="ECO:0000256" key="1">
    <source>
        <dbReference type="ARBA" id="ARBA00004651"/>
    </source>
</evidence>
<evidence type="ECO:0000256" key="10">
    <source>
        <dbReference type="SAM" id="Phobius"/>
    </source>
</evidence>
<feature type="transmembrane region" description="Helical" evidence="10">
    <location>
        <begin position="959"/>
        <end position="981"/>
    </location>
</feature>
<feature type="transmembrane region" description="Helical" evidence="10">
    <location>
        <begin position="648"/>
        <end position="665"/>
    </location>
</feature>
<feature type="transmembrane region" description="Helical" evidence="10">
    <location>
        <begin position="787"/>
        <end position="805"/>
    </location>
</feature>
<dbReference type="RefSeq" id="WP_273598907.1">
    <property type="nucleotide sequence ID" value="NZ_JAQQXT010000001.1"/>
</dbReference>
<feature type="transmembrane region" description="Helical" evidence="10">
    <location>
        <begin position="470"/>
        <end position="488"/>
    </location>
</feature>
<feature type="domain" description="MrpA C-terminal/MbhE" evidence="15">
    <location>
        <begin position="726"/>
        <end position="821"/>
    </location>
</feature>
<feature type="transmembrane region" description="Helical" evidence="10">
    <location>
        <begin position="176"/>
        <end position="199"/>
    </location>
</feature>
<evidence type="ECO:0000259" key="15">
    <source>
        <dbReference type="Pfam" id="PF20501"/>
    </source>
</evidence>
<evidence type="ECO:0000259" key="13">
    <source>
        <dbReference type="Pfam" id="PF04039"/>
    </source>
</evidence>
<dbReference type="InterPro" id="IPR001516">
    <property type="entry name" value="Proton_antipo_N"/>
</dbReference>
<dbReference type="Proteomes" id="UP001221189">
    <property type="component" value="Unassembled WGS sequence"/>
</dbReference>
<comment type="caution">
    <text evidence="16">The sequence shown here is derived from an EMBL/GenBank/DDBJ whole genome shotgun (WGS) entry which is preliminary data.</text>
</comment>
<dbReference type="InterPro" id="IPR046806">
    <property type="entry name" value="MrpA_C/MbhE"/>
</dbReference>
<feature type="domain" description="MrpA C-terminal/MbhD" evidence="14">
    <location>
        <begin position="632"/>
        <end position="694"/>
    </location>
</feature>
<dbReference type="Pfam" id="PF20501">
    <property type="entry name" value="MbhE"/>
    <property type="match status" value="1"/>
</dbReference>
<dbReference type="PRINTS" id="PR01434">
    <property type="entry name" value="NADHDHGNASE5"/>
</dbReference>
<feature type="transmembrane region" description="Helical" evidence="10">
    <location>
        <begin position="381"/>
        <end position="403"/>
    </location>
</feature>
<evidence type="ECO:0000259" key="14">
    <source>
        <dbReference type="Pfam" id="PF13244"/>
    </source>
</evidence>
<evidence type="ECO:0000313" key="16">
    <source>
        <dbReference type="EMBL" id="MDC8770477.1"/>
    </source>
</evidence>
<feature type="transmembrane region" description="Helical" evidence="10">
    <location>
        <begin position="883"/>
        <end position="905"/>
    </location>
</feature>
<keyword evidence="2" id="KW-0813">Transport</keyword>
<dbReference type="InterPro" id="IPR025383">
    <property type="entry name" value="MrpA_C/MbhD"/>
</dbReference>
<feature type="transmembrane region" description="Helical" evidence="10">
    <location>
        <begin position="618"/>
        <end position="636"/>
    </location>
</feature>
<evidence type="ECO:0000256" key="2">
    <source>
        <dbReference type="ARBA" id="ARBA00022448"/>
    </source>
</evidence>
<dbReference type="Pfam" id="PF00662">
    <property type="entry name" value="Proton_antipo_N"/>
    <property type="match status" value="1"/>
</dbReference>
<gene>
    <name evidence="16" type="ORF">PRZ03_02750</name>
</gene>
<evidence type="ECO:0000256" key="9">
    <source>
        <dbReference type="RuleBase" id="RU000320"/>
    </source>
</evidence>
<evidence type="ECO:0000256" key="7">
    <source>
        <dbReference type="ARBA" id="ARBA00023065"/>
    </source>
</evidence>
<feature type="transmembrane region" description="Helical" evidence="10">
    <location>
        <begin position="336"/>
        <end position="360"/>
    </location>
</feature>
<feature type="transmembrane region" description="Helical" evidence="10">
    <location>
        <begin position="219"/>
        <end position="244"/>
    </location>
</feature>
<keyword evidence="4" id="KW-1003">Cell membrane</keyword>
<accession>A0ABT5KAS9</accession>
<dbReference type="InterPro" id="IPR007182">
    <property type="entry name" value="MnhB"/>
</dbReference>
<dbReference type="InterPro" id="IPR050616">
    <property type="entry name" value="CPA3_Na-H_Antiporter_A"/>
</dbReference>
<feature type="domain" description="NADH:quinone oxidoreductase/Mrp antiporter transmembrane" evidence="11">
    <location>
        <begin position="140"/>
        <end position="421"/>
    </location>
</feature>
<proteinExistence type="predicted"/>
<dbReference type="EMBL" id="JAQQXT010000001">
    <property type="protein sequence ID" value="MDC8770477.1"/>
    <property type="molecule type" value="Genomic_DNA"/>
</dbReference>
<keyword evidence="5 9" id="KW-0812">Transmembrane</keyword>
<dbReference type="NCBIfam" id="NF009288">
    <property type="entry name" value="PRK12648.1"/>
    <property type="match status" value="1"/>
</dbReference>
<feature type="transmembrane region" description="Helical" evidence="10">
    <location>
        <begin position="917"/>
        <end position="939"/>
    </location>
</feature>
<comment type="subcellular location">
    <subcellularLocation>
        <location evidence="1">Cell membrane</location>
        <topology evidence="1">Multi-pass membrane protein</topology>
    </subcellularLocation>
    <subcellularLocation>
        <location evidence="9">Membrane</location>
        <topology evidence="9">Multi-pass membrane protein</topology>
    </subcellularLocation>
</comment>
<dbReference type="InterPro" id="IPR001750">
    <property type="entry name" value="ND/Mrp_TM"/>
</dbReference>
<keyword evidence="6 10" id="KW-1133">Transmembrane helix</keyword>
<protein>
    <submittedName>
        <fullName evidence="16">Monovalent cation/H+ antiporter subunit A</fullName>
    </submittedName>
</protein>
<evidence type="ECO:0000256" key="3">
    <source>
        <dbReference type="ARBA" id="ARBA00022449"/>
    </source>
</evidence>
<evidence type="ECO:0000259" key="12">
    <source>
        <dbReference type="Pfam" id="PF00662"/>
    </source>
</evidence>
<feature type="transmembrane region" description="Helical" evidence="10">
    <location>
        <begin position="46"/>
        <end position="70"/>
    </location>
</feature>
<feature type="domain" description="Na+/H+ antiporter MnhB subunit-related protein" evidence="13">
    <location>
        <begin position="853"/>
        <end position="975"/>
    </location>
</feature>
<feature type="transmembrane region" description="Helical" evidence="10">
    <location>
        <begin position="312"/>
        <end position="330"/>
    </location>
</feature>
<feature type="transmembrane region" description="Helical" evidence="10">
    <location>
        <begin position="90"/>
        <end position="111"/>
    </location>
</feature>
<evidence type="ECO:0000259" key="11">
    <source>
        <dbReference type="Pfam" id="PF00361"/>
    </source>
</evidence>
<feature type="transmembrane region" description="Helical" evidence="10">
    <location>
        <begin position="731"/>
        <end position="749"/>
    </location>
</feature>
<dbReference type="Pfam" id="PF04039">
    <property type="entry name" value="MnhB"/>
    <property type="match status" value="1"/>
</dbReference>
<evidence type="ECO:0000256" key="6">
    <source>
        <dbReference type="ARBA" id="ARBA00022989"/>
    </source>
</evidence>
<feature type="transmembrane region" description="Helical" evidence="10">
    <location>
        <begin position="517"/>
        <end position="538"/>
    </location>
</feature>
<feature type="domain" description="NADH-Ubiquinone oxidoreductase (complex I) chain 5 N-terminal" evidence="12">
    <location>
        <begin position="79"/>
        <end position="124"/>
    </location>
</feature>
<name>A0ABT5KAS9_9BURK</name>
<feature type="transmembrane region" description="Helical" evidence="10">
    <location>
        <begin position="12"/>
        <end position="34"/>
    </location>
</feature>
<evidence type="ECO:0000313" key="17">
    <source>
        <dbReference type="Proteomes" id="UP001221189"/>
    </source>
</evidence>
<reference evidence="16 17" key="1">
    <citation type="submission" date="2022-10" db="EMBL/GenBank/DDBJ databases">
        <title>Paucibacter sp. hw1 Genome sequencing.</title>
        <authorList>
            <person name="Park S."/>
        </authorList>
    </citation>
    <scope>NUCLEOTIDE SEQUENCE [LARGE SCALE GENOMIC DNA]</scope>
    <source>
        <strain evidence="17">hw1</strain>
    </source>
</reference>
<organism evidence="16 17">
    <name type="scientific">Roseateles albus</name>
    <dbReference type="NCBI Taxonomy" id="2987525"/>
    <lineage>
        <taxon>Bacteria</taxon>
        <taxon>Pseudomonadati</taxon>
        <taxon>Pseudomonadota</taxon>
        <taxon>Betaproteobacteria</taxon>
        <taxon>Burkholderiales</taxon>
        <taxon>Sphaerotilaceae</taxon>
        <taxon>Roseateles</taxon>
    </lineage>
</organism>
<feature type="transmembrane region" description="Helical" evidence="10">
    <location>
        <begin position="147"/>
        <end position="164"/>
    </location>
</feature>
<sequence>MANQVTNYLYFFQQFGLISLVALPFLASLIAALLPSNARNAESTLAGLVALFCFVQAATYFPEVAAGGVIRQEFVWLPSLGLNFVLRMDGFAWMFSLLVLGIGALVVLYARYYMSPSDPVPRFFSFLLAFMGAMSGVVISGNLVQLVLFWELTSLFSFLLIGYWHHRRDARRGARMALTVTGAGGLCLLAGVLLLGHIVGSYELDVVLASGDLVRKHPLYLTTLILVLLGALTKSAQFPFHFWLPNAMAAPTPVSAYLHSATMVKAGVFLLARLWPVLAGSEQWFWIVTGCGLITLLLGGFAAIFQQDLKGVLAYSTISHLGLITTLLGLNSPLAAVAAVFHIMNHATFKASLFMAVGIIDHETGTRDMRRLSGLRRAMPITATLAMVASAAMAGVPLLNGFISKEMFFTEAVFVSSVPWFDLLLPVTAVLAGMFSVAYSLRFCVDVFFGPDSSAELPRRPHEPPHWMRVPVELLVLACLAVGTLPQWTMQAVLETAAAPVVGSALPDFDLALWHGFNTPLIMSLVALAGGIALYWVLRGPLASGQFTQTPLLGRLNGKRLFQTGLAGLTAASRSLLRLISTRRLQTQLLLLLGLTVLAAVLAGQGGITLGAREALPFSPGFTLLWLIGGAAALACTKAAKYQRLTALALMGVAGLCTVITFALFSAPDLALTQLAVETVTTVLILLGLRWLPKRISALERAGPQAESLPDKARRLKLQRARKRTRRLRDLSLALAAGAGMSGLSYAMMTREFPQSISTFFLERALPEGFGTNVVNVMLVDFRGLDTLGEITVLGSVALTVYALLRRFRPAPESMALPHQQLLLAPDIATDLVHANTATNSPKDGASGYLLVPAVLVRLLLPVALVIAVHLFMRGHNQPGGGFVAGLVLSTAFILQYIVSGTQWVEAHLSLRPQRWIAFGLLTACATGLGSLFFGYPFLTTHTSHLTLPLLGELHIASALFYDIGVFTLVVGAVLLILTALGHQSVRGHKRDTQHTTAGSKR</sequence>
<feature type="transmembrane region" description="Helical" evidence="10">
    <location>
        <begin position="589"/>
        <end position="612"/>
    </location>
</feature>
<feature type="transmembrane region" description="Helical" evidence="10">
    <location>
        <begin position="423"/>
        <end position="449"/>
    </location>
</feature>
<evidence type="ECO:0000256" key="4">
    <source>
        <dbReference type="ARBA" id="ARBA00022475"/>
    </source>
</evidence>
<feature type="transmembrane region" description="Helical" evidence="10">
    <location>
        <begin position="849"/>
        <end position="871"/>
    </location>
</feature>
<dbReference type="Pfam" id="PF00361">
    <property type="entry name" value="Proton_antipo_M"/>
    <property type="match status" value="1"/>
</dbReference>